<reference evidence="5 7" key="1">
    <citation type="submission" date="2018-09" db="EMBL/GenBank/DDBJ databases">
        <title>Genomic investigation of the strawberry pathogen Phytophthora fragariae indicates pathogenicity is determined by transcriptional variation in three key races.</title>
        <authorList>
            <person name="Adams T.M."/>
            <person name="Armitage A.D."/>
            <person name="Sobczyk M.K."/>
            <person name="Bates H.J."/>
            <person name="Dunwell J.M."/>
            <person name="Nellist C.F."/>
            <person name="Harrison R.J."/>
        </authorList>
    </citation>
    <scope>NUCLEOTIDE SEQUENCE [LARGE SCALE GENOMIC DNA]</scope>
    <source>
        <strain evidence="3 5">SCRP249</strain>
        <strain evidence="2 7">SCRP324</strain>
        <strain evidence="4 6">SCRP333</strain>
    </source>
</reference>
<dbReference type="EMBL" id="QXFV01000748">
    <property type="protein sequence ID" value="KAE9027881.1"/>
    <property type="molecule type" value="Genomic_DNA"/>
</dbReference>
<feature type="signal peptide" evidence="1">
    <location>
        <begin position="1"/>
        <end position="20"/>
    </location>
</feature>
<dbReference type="EMBL" id="QXFT01007838">
    <property type="protein sequence ID" value="KAE9265509.1"/>
    <property type="molecule type" value="Genomic_DNA"/>
</dbReference>
<gene>
    <name evidence="3" type="ORF">PR001_g11862</name>
    <name evidence="2" type="ORF">PR002_g12199</name>
    <name evidence="4" type="ORF">PR003_g32437</name>
</gene>
<feature type="chain" id="PRO_5036165058" description="Secreted protein" evidence="1">
    <location>
        <begin position="21"/>
        <end position="111"/>
    </location>
</feature>
<evidence type="ECO:0000256" key="1">
    <source>
        <dbReference type="SAM" id="SignalP"/>
    </source>
</evidence>
<name>A0A6A3M6S1_9STRA</name>
<evidence type="ECO:0000313" key="4">
    <source>
        <dbReference type="EMBL" id="KAE9265509.1"/>
    </source>
</evidence>
<accession>A0A6A3M6S1</accession>
<organism evidence="3 5">
    <name type="scientific">Phytophthora rubi</name>
    <dbReference type="NCBI Taxonomy" id="129364"/>
    <lineage>
        <taxon>Eukaryota</taxon>
        <taxon>Sar</taxon>
        <taxon>Stramenopiles</taxon>
        <taxon>Oomycota</taxon>
        <taxon>Peronosporomycetes</taxon>
        <taxon>Peronosporales</taxon>
        <taxon>Peronosporaceae</taxon>
        <taxon>Phytophthora</taxon>
    </lineage>
</organism>
<keyword evidence="1" id="KW-0732">Signal</keyword>
<dbReference type="EMBL" id="QXFU01000759">
    <property type="protein sequence ID" value="KAE9021607.1"/>
    <property type="molecule type" value="Genomic_DNA"/>
</dbReference>
<evidence type="ECO:0000313" key="2">
    <source>
        <dbReference type="EMBL" id="KAE9021607.1"/>
    </source>
</evidence>
<dbReference type="Proteomes" id="UP000429607">
    <property type="component" value="Unassembled WGS sequence"/>
</dbReference>
<evidence type="ECO:0000313" key="5">
    <source>
        <dbReference type="Proteomes" id="UP000429607"/>
    </source>
</evidence>
<evidence type="ECO:0008006" key="8">
    <source>
        <dbReference type="Google" id="ProtNLM"/>
    </source>
</evidence>
<evidence type="ECO:0000313" key="6">
    <source>
        <dbReference type="Proteomes" id="UP000434957"/>
    </source>
</evidence>
<protein>
    <recommendedName>
        <fullName evidence="8">Secreted protein</fullName>
    </recommendedName>
</protein>
<proteinExistence type="predicted"/>
<evidence type="ECO:0000313" key="7">
    <source>
        <dbReference type="Proteomes" id="UP000435112"/>
    </source>
</evidence>
<comment type="caution">
    <text evidence="3">The sequence shown here is derived from an EMBL/GenBank/DDBJ whole genome shotgun (WGS) entry which is preliminary data.</text>
</comment>
<keyword evidence="6" id="KW-1185">Reference proteome</keyword>
<dbReference type="Proteomes" id="UP000434957">
    <property type="component" value="Unassembled WGS sequence"/>
</dbReference>
<dbReference type="Proteomes" id="UP000435112">
    <property type="component" value="Unassembled WGS sequence"/>
</dbReference>
<evidence type="ECO:0000313" key="3">
    <source>
        <dbReference type="EMBL" id="KAE9027881.1"/>
    </source>
</evidence>
<sequence>MIPHETQLFQLALVLIGAECTITNLTDCFTQTHPPCSCRPRKLRRYRECTANITVPKLLVKCSQCWDHFLAPVAIEQQFVVAKIQSFQLVLIHFHLLSKISPTTYVNNLSP</sequence>
<dbReference type="AlphaFoldDB" id="A0A6A3M6S1"/>